<comment type="caution">
    <text evidence="4">The sequence shown here is derived from an EMBL/GenBank/DDBJ whole genome shotgun (WGS) entry which is preliminary data.</text>
</comment>
<feature type="compositionally biased region" description="Polar residues" evidence="2">
    <location>
        <begin position="318"/>
        <end position="347"/>
    </location>
</feature>
<feature type="domain" description="RRM" evidence="3">
    <location>
        <begin position="228"/>
        <end position="307"/>
    </location>
</feature>
<evidence type="ECO:0000256" key="2">
    <source>
        <dbReference type="SAM" id="MobiDB-lite"/>
    </source>
</evidence>
<sequence length="601" mass="61808">MTDSPSDDLTSPSWPMYMMMPGQATGSESFCKYHSGGAASSTMTPSAGAAAAVGSMGASLNGAPGQPASVGTLGGTGSFYFSFCGTDGLMIGDAADANLSTTYANSVTSPTVSASNTAVNSQAASCTTPGTTVANAMQLASANLEYFYGIPTPSAPSRADYALSSAASNCSSTSDHHVSERGTTLLQPMSTSLQQLTNNTAPQGGVQKDVLALMAAEQQQQKFVLQQRNVYMSGLPVNFRPSAFRAMCGVFGRIESSKLCMEADDSSRCRGFGFVLFYDVESANSCISSLNGKVMQGRTLQVRRADLSAAPQPLHPVTQRNRTGSGLVTPPTLGQQLTQPEMPSASATSTFPLYSPHPPTVGQSTVKPVVVSAVPFTFTTPTSVAPPPGSIVHKSTPTPSSFPLGTNTSASSSLGATSTPTVVYASNSTILSTMRGGVPVMQLFTAVPPSSASAMGPQPPSAVSHTSLSSRDGATPHTETPSSVASSSAPIGFSASQHLIQLPPPNAQQQNLPQHTIQSKPQPPMHPSAQPQRPMGVCTNVAIYRPLETASSAGNVNLNPSAGGSAIASAYSANGNALQDYLMGTDPNASSSNIFYFISPQ</sequence>
<evidence type="ECO:0000256" key="1">
    <source>
        <dbReference type="PROSITE-ProRule" id="PRU00176"/>
    </source>
</evidence>
<dbReference type="Proteomes" id="UP000419144">
    <property type="component" value="Unassembled WGS sequence"/>
</dbReference>
<evidence type="ECO:0000259" key="3">
    <source>
        <dbReference type="PROSITE" id="PS50102"/>
    </source>
</evidence>
<feature type="compositionally biased region" description="Polar residues" evidence="2">
    <location>
        <begin position="461"/>
        <end position="489"/>
    </location>
</feature>
<dbReference type="InterPro" id="IPR000504">
    <property type="entry name" value="RRM_dom"/>
</dbReference>
<feature type="compositionally biased region" description="Polar residues" evidence="2">
    <location>
        <begin position="393"/>
        <end position="403"/>
    </location>
</feature>
<keyword evidence="1" id="KW-0694">RNA-binding</keyword>
<feature type="region of interest" description="Disordered" evidence="2">
    <location>
        <begin position="387"/>
        <end position="417"/>
    </location>
</feature>
<keyword evidence="5" id="KW-1185">Reference proteome</keyword>
<reference evidence="4" key="1">
    <citation type="submission" date="2019-11" db="EMBL/GenBank/DDBJ databases">
        <title>Leishmania tarentolae CDS.</title>
        <authorList>
            <person name="Goto Y."/>
            <person name="Yamagishi J."/>
        </authorList>
    </citation>
    <scope>NUCLEOTIDE SEQUENCE [LARGE SCALE GENOMIC DNA]</scope>
    <source>
        <strain evidence="4">Parrot Tar II</strain>
    </source>
</reference>
<proteinExistence type="predicted"/>
<dbReference type="PANTHER" id="PTHR48037:SF1">
    <property type="entry name" value="RRM DOMAIN-CONTAINING PROTEIN"/>
    <property type="match status" value="1"/>
</dbReference>
<dbReference type="GO" id="GO:0003723">
    <property type="term" value="F:RNA binding"/>
    <property type="evidence" value="ECO:0007669"/>
    <property type="project" value="UniProtKB-UniRule"/>
</dbReference>
<dbReference type="PANTHER" id="PTHR48037">
    <property type="entry name" value="ATPASE E1"/>
    <property type="match status" value="1"/>
</dbReference>
<dbReference type="EMBL" id="BLBS01000030">
    <property type="protein sequence ID" value="GET88732.1"/>
    <property type="molecule type" value="Genomic_DNA"/>
</dbReference>
<dbReference type="AlphaFoldDB" id="A0A640KGY8"/>
<feature type="region of interest" description="Disordered" evidence="2">
    <location>
        <begin position="309"/>
        <end position="347"/>
    </location>
</feature>
<feature type="region of interest" description="Disordered" evidence="2">
    <location>
        <begin position="503"/>
        <end position="533"/>
    </location>
</feature>
<dbReference type="FunFam" id="3.30.70.330:FF:001228">
    <property type="entry name" value="RNA-binding protein RBP10, putative"/>
    <property type="match status" value="1"/>
</dbReference>
<name>A0A640KGY8_LEITA</name>
<dbReference type="OrthoDB" id="6159137at2759"/>
<dbReference type="Gene3D" id="3.30.70.330">
    <property type="match status" value="1"/>
</dbReference>
<protein>
    <recommendedName>
        <fullName evidence="3">RRM domain-containing protein</fullName>
    </recommendedName>
</protein>
<dbReference type="VEuPathDB" id="TriTrypDB:LtaPh_2309900"/>
<evidence type="ECO:0000313" key="5">
    <source>
        <dbReference type="Proteomes" id="UP000419144"/>
    </source>
</evidence>
<gene>
    <name evidence="4" type="ORF">LtaPh_2309900</name>
</gene>
<dbReference type="Pfam" id="PF00076">
    <property type="entry name" value="RRM_1"/>
    <property type="match status" value="1"/>
</dbReference>
<evidence type="ECO:0000313" key="4">
    <source>
        <dbReference type="EMBL" id="GET88732.1"/>
    </source>
</evidence>
<dbReference type="SMART" id="SM00360">
    <property type="entry name" value="RRM"/>
    <property type="match status" value="1"/>
</dbReference>
<dbReference type="SUPFAM" id="SSF54928">
    <property type="entry name" value="RNA-binding domain, RBD"/>
    <property type="match status" value="1"/>
</dbReference>
<feature type="region of interest" description="Disordered" evidence="2">
    <location>
        <begin position="449"/>
        <end position="489"/>
    </location>
</feature>
<accession>A0A640KGY8</accession>
<feature type="compositionally biased region" description="Low complexity" evidence="2">
    <location>
        <begin position="404"/>
        <end position="417"/>
    </location>
</feature>
<dbReference type="InterPro" id="IPR035979">
    <property type="entry name" value="RBD_domain_sf"/>
</dbReference>
<organism evidence="4 5">
    <name type="scientific">Leishmania tarentolae</name>
    <name type="common">Sauroleishmania tarentolae</name>
    <dbReference type="NCBI Taxonomy" id="5689"/>
    <lineage>
        <taxon>Eukaryota</taxon>
        <taxon>Discoba</taxon>
        <taxon>Euglenozoa</taxon>
        <taxon>Kinetoplastea</taxon>
        <taxon>Metakinetoplastina</taxon>
        <taxon>Trypanosomatida</taxon>
        <taxon>Trypanosomatidae</taxon>
        <taxon>Leishmaniinae</taxon>
        <taxon>Leishmania</taxon>
        <taxon>lizard Leishmania</taxon>
    </lineage>
</organism>
<dbReference type="InterPro" id="IPR012677">
    <property type="entry name" value="Nucleotide-bd_a/b_plait_sf"/>
</dbReference>
<dbReference type="PROSITE" id="PS50102">
    <property type="entry name" value="RRM"/>
    <property type="match status" value="1"/>
</dbReference>